<dbReference type="AlphaFoldDB" id="A0A4S4FY66"/>
<evidence type="ECO:0000313" key="7">
    <source>
        <dbReference type="Proteomes" id="UP000308978"/>
    </source>
</evidence>
<sequence length="482" mass="51411">MSTNEKGEDMQPIRTRLPFGNTCAVAAAPTAGSRARMCRAVAFALAGIMLAIVAAMGAFAQQAYAVADDAAMQLLGESYYTQDAASGTVYVIRGDSGLYEVSLDVGDRQVDGDVTAVSSNPAVATVAVRSPWWYSTSASLVITACAVGTTTISYQAPCDDGTVVSGTLNVRVFDIDLGKRSFTGFNYVLYPGLTATPKVSGLPKGTWKSSNTAVAKVSARGKISYKGLGACEVRGTFGPVDVVIPVDCTYKKAYKAVKNGFADANAKIMYSQAKRMAKNYRDCSSFVSRCFWDTSLKRKVFALGGTSAKSWALPAADQAKWLNGQKKCVAKKGVPASRLLAGDTVYTQTNYAGVNKRYRNIDHATLYVGAGMVLSTGGGKKHDIYLRNYPEDPTGTYVKFIGRPCAEPALNVTKATLTKKKGANHTIQLKMQWAMGKVKWSSSNKKVAKVNSKGKVTAKKKGTAKISAKVGGKTYKCKITVK</sequence>
<name>A0A4S4FY66_9ACTN</name>
<evidence type="ECO:0000313" key="6">
    <source>
        <dbReference type="EMBL" id="THG35990.1"/>
    </source>
</evidence>
<keyword evidence="1" id="KW-0645">Protease</keyword>
<dbReference type="GO" id="GO:0006508">
    <property type="term" value="P:proteolysis"/>
    <property type="evidence" value="ECO:0007669"/>
    <property type="project" value="UniProtKB-KW"/>
</dbReference>
<feature type="domain" description="BIG2" evidence="5">
    <location>
        <begin position="406"/>
        <end position="480"/>
    </location>
</feature>
<evidence type="ECO:0000256" key="4">
    <source>
        <dbReference type="SAM" id="Phobius"/>
    </source>
</evidence>
<dbReference type="InterPro" id="IPR003343">
    <property type="entry name" value="Big_2"/>
</dbReference>
<dbReference type="Gene3D" id="2.60.40.1080">
    <property type="match status" value="3"/>
</dbReference>
<dbReference type="EMBL" id="SSTJ01000019">
    <property type="protein sequence ID" value="THG35990.1"/>
    <property type="molecule type" value="Genomic_DNA"/>
</dbReference>
<reference evidence="6 7" key="1">
    <citation type="submission" date="2019-04" db="EMBL/GenBank/DDBJ databases">
        <title>Microbes associate with the intestines of laboratory mice.</title>
        <authorList>
            <person name="Navarre W."/>
            <person name="Wong E."/>
            <person name="Huang K.C."/>
            <person name="Tropini C."/>
            <person name="Ng K."/>
            <person name="Yu B."/>
        </authorList>
    </citation>
    <scope>NUCLEOTIDE SEQUENCE [LARGE SCALE GENOMIC DNA]</scope>
    <source>
        <strain evidence="6 7">NM80_B27</strain>
    </source>
</reference>
<dbReference type="SUPFAM" id="SSF49373">
    <property type="entry name" value="Invasin/intimin cell-adhesion fragments"/>
    <property type="match status" value="2"/>
</dbReference>
<dbReference type="Pfam" id="PF00877">
    <property type="entry name" value="NLPC_P60"/>
    <property type="match status" value="1"/>
</dbReference>
<evidence type="ECO:0000256" key="3">
    <source>
        <dbReference type="ARBA" id="ARBA00022807"/>
    </source>
</evidence>
<dbReference type="Pfam" id="PF02368">
    <property type="entry name" value="Big_2"/>
    <property type="match status" value="1"/>
</dbReference>
<dbReference type="GO" id="GO:0008234">
    <property type="term" value="F:cysteine-type peptidase activity"/>
    <property type="evidence" value="ECO:0007669"/>
    <property type="project" value="UniProtKB-KW"/>
</dbReference>
<proteinExistence type="predicted"/>
<dbReference type="Proteomes" id="UP000308978">
    <property type="component" value="Unassembled WGS sequence"/>
</dbReference>
<keyword evidence="4" id="KW-0472">Membrane</keyword>
<feature type="transmembrane region" description="Helical" evidence="4">
    <location>
        <begin position="40"/>
        <end position="60"/>
    </location>
</feature>
<evidence type="ECO:0000256" key="2">
    <source>
        <dbReference type="ARBA" id="ARBA00022801"/>
    </source>
</evidence>
<gene>
    <name evidence="6" type="ORF">E5986_10820</name>
</gene>
<dbReference type="InterPro" id="IPR008964">
    <property type="entry name" value="Invasin/intimin_cell_adhesion"/>
</dbReference>
<keyword evidence="3" id="KW-0788">Thiol protease</keyword>
<dbReference type="InterPro" id="IPR000064">
    <property type="entry name" value="NLP_P60_dom"/>
</dbReference>
<protein>
    <recommendedName>
        <fullName evidence="5">BIG2 domain-containing protein</fullName>
    </recommendedName>
</protein>
<organism evidence="6 7">
    <name type="scientific">Adlercreutzia caecimuris</name>
    <dbReference type="NCBI Taxonomy" id="671266"/>
    <lineage>
        <taxon>Bacteria</taxon>
        <taxon>Bacillati</taxon>
        <taxon>Actinomycetota</taxon>
        <taxon>Coriobacteriia</taxon>
        <taxon>Eggerthellales</taxon>
        <taxon>Eggerthellaceae</taxon>
        <taxon>Adlercreutzia</taxon>
    </lineage>
</organism>
<dbReference type="SMART" id="SM00635">
    <property type="entry name" value="BID_2"/>
    <property type="match status" value="2"/>
</dbReference>
<feature type="domain" description="BIG2" evidence="5">
    <location>
        <begin position="176"/>
        <end position="247"/>
    </location>
</feature>
<dbReference type="Gene3D" id="3.90.1720.10">
    <property type="entry name" value="endopeptidase domain like (from Nostoc punctiforme)"/>
    <property type="match status" value="1"/>
</dbReference>
<evidence type="ECO:0000256" key="1">
    <source>
        <dbReference type="ARBA" id="ARBA00022670"/>
    </source>
</evidence>
<keyword evidence="2" id="KW-0378">Hydrolase</keyword>
<keyword evidence="4" id="KW-1133">Transmembrane helix</keyword>
<comment type="caution">
    <text evidence="6">The sequence shown here is derived from an EMBL/GenBank/DDBJ whole genome shotgun (WGS) entry which is preliminary data.</text>
</comment>
<accession>A0A4S4FY66</accession>
<evidence type="ECO:0000259" key="5">
    <source>
        <dbReference type="SMART" id="SM00635"/>
    </source>
</evidence>
<keyword evidence="4" id="KW-0812">Transmembrane</keyword>